<keyword evidence="2" id="KW-1185">Reference proteome</keyword>
<sequence>MEQDEKLRMTDDSVCETLSATYARQHLVHAFVRLLNASPDDGLHWIGTKTDFFEIAYIVFDDGSAYNELGQRPSFSELVTRACAVFHVDRPANPRAYVNRAHVRKGTFLRPLLERYRLMLTTGMNVDPLSRFICCRKSHRKPGCK</sequence>
<gene>
    <name evidence="1" type="ORF">AS203_00065</name>
</gene>
<dbReference type="KEGG" id="peo:AS203_00065"/>
<evidence type="ECO:0000313" key="1">
    <source>
        <dbReference type="EMBL" id="ALO47696.1"/>
    </source>
</evidence>
<proteinExistence type="predicted"/>
<dbReference type="OrthoDB" id="1071071at2"/>
<name>A0A0S2KH80_9BACT</name>
<dbReference type="Proteomes" id="UP000056252">
    <property type="component" value="Chromosome"/>
</dbReference>
<protein>
    <submittedName>
        <fullName evidence="1">Uncharacterized protein</fullName>
    </submittedName>
</protein>
<evidence type="ECO:0000313" key="2">
    <source>
        <dbReference type="Proteomes" id="UP000056252"/>
    </source>
</evidence>
<organism evidence="1 2">
    <name type="scientific">Hoylesella enoeca</name>
    <dbReference type="NCBI Taxonomy" id="76123"/>
    <lineage>
        <taxon>Bacteria</taxon>
        <taxon>Pseudomonadati</taxon>
        <taxon>Bacteroidota</taxon>
        <taxon>Bacteroidia</taxon>
        <taxon>Bacteroidales</taxon>
        <taxon>Prevotellaceae</taxon>
        <taxon>Hoylesella</taxon>
    </lineage>
</organism>
<dbReference type="EMBL" id="CP013195">
    <property type="protein sequence ID" value="ALO47696.1"/>
    <property type="molecule type" value="Genomic_DNA"/>
</dbReference>
<accession>A0A0S2KH80</accession>
<dbReference type="RefSeq" id="WP_025065379.1">
    <property type="nucleotide sequence ID" value="NZ_CP013195.1"/>
</dbReference>
<reference evidence="2" key="1">
    <citation type="submission" date="2015-11" db="EMBL/GenBank/DDBJ databases">
        <authorList>
            <person name="Holder M.E."/>
            <person name="Ajami N.J."/>
            <person name="Petrosino J.F."/>
        </authorList>
    </citation>
    <scope>NUCLEOTIDE SEQUENCE [LARGE SCALE GENOMIC DNA]</scope>
    <source>
        <strain evidence="2">F0113</strain>
    </source>
</reference>
<dbReference type="AlphaFoldDB" id="A0A0S2KH80"/>